<feature type="region of interest" description="Disordered" evidence="4">
    <location>
        <begin position="219"/>
        <end position="241"/>
    </location>
</feature>
<dbReference type="EMBL" id="KX529838">
    <property type="protein sequence ID" value="APW82423.1"/>
    <property type="molecule type" value="Genomic_DNA"/>
</dbReference>
<dbReference type="PROSITE" id="PS00467">
    <property type="entry name" value="RIBOSOMAL_L2"/>
    <property type="match status" value="1"/>
</dbReference>
<dbReference type="InterPro" id="IPR008991">
    <property type="entry name" value="Translation_prot_SH3-like_sf"/>
</dbReference>
<protein>
    <submittedName>
        <fullName evidence="6">Rpl2</fullName>
    </submittedName>
</protein>
<dbReference type="InterPro" id="IPR014722">
    <property type="entry name" value="Rib_uL2_dom2"/>
</dbReference>
<evidence type="ECO:0000256" key="3">
    <source>
        <dbReference type="ARBA" id="ARBA00023274"/>
    </source>
</evidence>
<dbReference type="PANTHER" id="PTHR13691:SF5">
    <property type="entry name" value="LARGE RIBOSOMAL SUBUNIT PROTEIN UL2M"/>
    <property type="match status" value="1"/>
</dbReference>
<keyword evidence="2" id="KW-0689">Ribosomal protein</keyword>
<gene>
    <name evidence="6" type="primary">rpl2</name>
</gene>
<dbReference type="PIRSF" id="PIRSF002158">
    <property type="entry name" value="Ribosomal_L2"/>
    <property type="match status" value="1"/>
</dbReference>
<dbReference type="PANTHER" id="PTHR13691">
    <property type="entry name" value="RIBOSOMAL PROTEIN L2"/>
    <property type="match status" value="1"/>
</dbReference>
<dbReference type="Gene3D" id="4.10.950.10">
    <property type="entry name" value="Ribosomal protein L2, domain 3"/>
    <property type="match status" value="1"/>
</dbReference>
<reference evidence="6" key="1">
    <citation type="submission" date="2016-07" db="EMBL/GenBank/DDBJ databases">
        <title>Mitochondrial genome evolution in stichotrich ciliates.</title>
        <authorList>
            <person name="Chen X."/>
            <person name="Landweber L."/>
        </authorList>
    </citation>
    <scope>NUCLEOTIDE SEQUENCE</scope>
</reference>
<dbReference type="GO" id="GO:0032543">
    <property type="term" value="P:mitochondrial translation"/>
    <property type="evidence" value="ECO:0007669"/>
    <property type="project" value="TreeGrafter"/>
</dbReference>
<dbReference type="InterPro" id="IPR022671">
    <property type="entry name" value="Ribosomal_uL2_CS"/>
</dbReference>
<keyword evidence="3" id="KW-0687">Ribonucleoprotein</keyword>
<geneLocation type="mitochondrion" evidence="6"/>
<dbReference type="Gene3D" id="2.30.30.30">
    <property type="match status" value="1"/>
</dbReference>
<dbReference type="SMART" id="SM01382">
    <property type="entry name" value="Ribosomal_L2_C"/>
    <property type="match status" value="1"/>
</dbReference>
<evidence type="ECO:0000256" key="2">
    <source>
        <dbReference type="ARBA" id="ARBA00022980"/>
    </source>
</evidence>
<dbReference type="GO" id="GO:0003723">
    <property type="term" value="F:RNA binding"/>
    <property type="evidence" value="ECO:0007669"/>
    <property type="project" value="TreeGrafter"/>
</dbReference>
<accession>A0A2I4PES4</accession>
<evidence type="ECO:0000256" key="4">
    <source>
        <dbReference type="SAM" id="MobiDB-lite"/>
    </source>
</evidence>
<evidence type="ECO:0000313" key="6">
    <source>
        <dbReference type="EMBL" id="APW82423.1"/>
    </source>
</evidence>
<keyword evidence="6" id="KW-0496">Mitochondrion</keyword>
<evidence type="ECO:0000259" key="5">
    <source>
        <dbReference type="SMART" id="SM01382"/>
    </source>
</evidence>
<dbReference type="Pfam" id="PF03947">
    <property type="entry name" value="Ribosomal_L2_C"/>
    <property type="match status" value="1"/>
</dbReference>
<proteinExistence type="inferred from homology"/>
<dbReference type="GO" id="GO:0005762">
    <property type="term" value="C:mitochondrial large ribosomal subunit"/>
    <property type="evidence" value="ECO:0007669"/>
    <property type="project" value="TreeGrafter"/>
</dbReference>
<dbReference type="SUPFAM" id="SSF50104">
    <property type="entry name" value="Translation proteins SH3-like domain"/>
    <property type="match status" value="1"/>
</dbReference>
<dbReference type="GO" id="GO:0003735">
    <property type="term" value="F:structural constituent of ribosome"/>
    <property type="evidence" value="ECO:0007669"/>
    <property type="project" value="InterPro"/>
</dbReference>
<sequence>MFTNYALINKKYKKLSLLVKNKAGRSDTGRIIFRTNSSLRVKIKKIKINYSLRYLRLGTVASFSLIPFKNKLVSLILFNNGAACYYLTTENHILFSFMYSTTLKKLRKIKIKSLYFMLCYIKKLSFVSVLELTPGRGAQYVRSPGVKSRIINFDKIQHSCLLQLPSGTKKIFSYYSYAVLSSISMAPHKKFFNGKAGYWKIYGKKPLVRGVAMNPVDHPHGGRGKSIKYPRTPWGKTTKFK</sequence>
<evidence type="ECO:0000256" key="1">
    <source>
        <dbReference type="ARBA" id="ARBA00005636"/>
    </source>
</evidence>
<dbReference type="InterPro" id="IPR002171">
    <property type="entry name" value="Ribosomal_uL2"/>
</dbReference>
<dbReference type="InterPro" id="IPR022669">
    <property type="entry name" value="Ribosomal_uL2_C"/>
</dbReference>
<feature type="domain" description="Large ribosomal subunit protein uL2 C-terminal" evidence="5">
    <location>
        <begin position="116"/>
        <end position="237"/>
    </location>
</feature>
<dbReference type="AlphaFoldDB" id="A0A2I4PES4"/>
<comment type="similarity">
    <text evidence="1">Belongs to the universal ribosomal protein uL2 family.</text>
</comment>
<organism evidence="6">
    <name type="scientific">Laurentiella strenua</name>
    <dbReference type="NCBI Taxonomy" id="114681"/>
    <lineage>
        <taxon>Eukaryota</taxon>
        <taxon>Sar</taxon>
        <taxon>Alveolata</taxon>
        <taxon>Ciliophora</taxon>
        <taxon>Intramacronucleata</taxon>
        <taxon>Spirotrichea</taxon>
        <taxon>Stichotrichia</taxon>
        <taxon>Sporadotrichida</taxon>
        <taxon>Oxytrichidae</taxon>
        <taxon>Stylonychinae</taxon>
        <taxon>Laurentiella</taxon>
    </lineage>
</organism>
<name>A0A2I4PES4_9SPIT</name>
<dbReference type="InterPro" id="IPR014726">
    <property type="entry name" value="Ribosomal_uL2_dom3"/>
</dbReference>